<dbReference type="EMBL" id="CP151764">
    <property type="protein sequence ID" value="WZU65685.1"/>
    <property type="molecule type" value="Genomic_DNA"/>
</dbReference>
<evidence type="ECO:0000313" key="1">
    <source>
        <dbReference type="EMBL" id="WZU65685.1"/>
    </source>
</evidence>
<dbReference type="EC" id="1.1.1.1" evidence="1"/>
<dbReference type="KEGG" id="yrh:AABB31_00800"/>
<dbReference type="Proteomes" id="UP001470809">
    <property type="component" value="Plasmid pSS1-5"/>
</dbReference>
<dbReference type="Gene3D" id="1.20.1090.10">
    <property type="entry name" value="Dehydroquinate synthase-like - alpha domain"/>
    <property type="match status" value="1"/>
</dbReference>
<keyword evidence="1" id="KW-0560">Oxidoreductase</keyword>
<organism evidence="1 2">
    <name type="scientific">Yoonia rhodophyticola</name>
    <dbReference type="NCBI Taxonomy" id="3137370"/>
    <lineage>
        <taxon>Bacteria</taxon>
        <taxon>Pseudomonadati</taxon>
        <taxon>Pseudomonadota</taxon>
        <taxon>Alphaproteobacteria</taxon>
        <taxon>Rhodobacterales</taxon>
        <taxon>Paracoccaceae</taxon>
        <taxon>Yoonia</taxon>
    </lineage>
</organism>
<reference evidence="1 2" key="2">
    <citation type="submission" date="2024-08" db="EMBL/GenBank/DDBJ databases">
        <title>Phylogenomic analyses of a clade within the roseobacter group suggest taxonomic reassignments of species of the genera Aestuariivita, Citreicella, Loktanella, Nautella, Pelagibaca, Ruegeria, Thalassobius, Thiobacimonas and Tropicibacter, and the proposal o.</title>
        <authorList>
            <person name="Jeon C.O."/>
        </authorList>
    </citation>
    <scope>NUCLEOTIDE SEQUENCE [LARGE SCALE GENOMIC DNA]</scope>
    <source>
        <strain evidence="1 2">SS1-5</strain>
        <plasmid evidence="1 2">pSS1-5</plasmid>
    </source>
</reference>
<dbReference type="AlphaFoldDB" id="A0AAN0NIY6"/>
<keyword evidence="1" id="KW-0614">Plasmid</keyword>
<gene>
    <name evidence="1" type="ORF">AABB31_00800</name>
</gene>
<reference evidence="2" key="1">
    <citation type="submission" date="2024-04" db="EMBL/GenBank/DDBJ databases">
        <title>Phylogenomic analyses of a clade within the roseobacter group suggest taxonomic reassignments of species of the genera Aestuariivita, Citreicella, Loktanella, Nautella, Pelagibaca, Ruegeria, Thalassobius, Thiobacimonas and Tropicibacter, and the proposal o.</title>
        <authorList>
            <person name="Jeon C.O."/>
        </authorList>
    </citation>
    <scope>NUCLEOTIDE SEQUENCE [LARGE SCALE GENOMIC DNA]</scope>
    <source>
        <strain evidence="2">SS1-5</strain>
        <plasmid evidence="2">pSS1-5</plasmid>
    </source>
</reference>
<keyword evidence="2" id="KW-1185">Reference proteome</keyword>
<accession>A0AAN0NIY6</accession>
<sequence>MTLITFQSRIHFASDVLEEALRAELEESQHRKVLLVADADKVNRQMMERVQIGMPDSVWRDMVWVNGEHTKYDTAALALGHDSEGPLDAIVACGSARAIAHGRKCRHAVAQARHAELSEKDRRVKRARSFLPDFFAIPGVDGLPDPCMASGATAGEKTMPPNVIICDPSILAGSKHADVANAFAISLGRCLATFGGSSFNPLADGMAVEGLRRLAMTLPLLPDDGLMSTKSRDLMAASLNGSISQQKGPGLVQAIADALTRLTHGDVDSGSLQRILLPRLLRDLKLISGTEEALVMRVLDTGSNTPLSESVERMLDPLPLNRSLREMGYALADVQRAVSDARARVHVPDPVARRLNTIVEEVY</sequence>
<dbReference type="RefSeq" id="WP_342075023.1">
    <property type="nucleotide sequence ID" value="NZ_CP151764.2"/>
</dbReference>
<dbReference type="Gene3D" id="3.40.50.1970">
    <property type="match status" value="1"/>
</dbReference>
<evidence type="ECO:0000313" key="2">
    <source>
        <dbReference type="Proteomes" id="UP001470809"/>
    </source>
</evidence>
<proteinExistence type="predicted"/>
<name>A0AAN0NIY6_9RHOB</name>
<dbReference type="SUPFAM" id="SSF56796">
    <property type="entry name" value="Dehydroquinate synthase-like"/>
    <property type="match status" value="1"/>
</dbReference>
<geneLocation type="plasmid" evidence="1 2">
    <name>pSS1-5</name>
</geneLocation>
<protein>
    <submittedName>
        <fullName evidence="1">Iron-containing alcohol dehydrogenase</fullName>
        <ecNumber evidence="1">1.1.1.1</ecNumber>
    </submittedName>
</protein>
<dbReference type="GO" id="GO:0004022">
    <property type="term" value="F:alcohol dehydrogenase (NAD+) activity"/>
    <property type="evidence" value="ECO:0007669"/>
    <property type="project" value="UniProtKB-EC"/>
</dbReference>